<gene>
    <name evidence="10" type="ORF">FPZ54_14425</name>
</gene>
<dbReference type="PANTHER" id="PTHR32507:SF8">
    <property type="entry name" value="CNH1P"/>
    <property type="match status" value="1"/>
</dbReference>
<evidence type="ECO:0000256" key="1">
    <source>
        <dbReference type="ARBA" id="ARBA00004651"/>
    </source>
</evidence>
<keyword evidence="4 8" id="KW-0812">Transmembrane</keyword>
<feature type="transmembrane region" description="Helical" evidence="8">
    <location>
        <begin position="12"/>
        <end position="30"/>
    </location>
</feature>
<evidence type="ECO:0000313" key="11">
    <source>
        <dbReference type="Proteomes" id="UP000318055"/>
    </source>
</evidence>
<keyword evidence="2" id="KW-0813">Transport</keyword>
<dbReference type="GO" id="GO:1902600">
    <property type="term" value="P:proton transmembrane transport"/>
    <property type="evidence" value="ECO:0007669"/>
    <property type="project" value="InterPro"/>
</dbReference>
<dbReference type="InterPro" id="IPR006153">
    <property type="entry name" value="Cation/H_exchanger_TM"/>
</dbReference>
<keyword evidence="6" id="KW-0406">Ion transport</keyword>
<feature type="transmembrane region" description="Helical" evidence="8">
    <location>
        <begin position="50"/>
        <end position="67"/>
    </location>
</feature>
<dbReference type="PANTHER" id="PTHR32507">
    <property type="entry name" value="NA(+)/H(+) ANTIPORTER 1"/>
    <property type="match status" value="1"/>
</dbReference>
<evidence type="ECO:0000256" key="4">
    <source>
        <dbReference type="ARBA" id="ARBA00022692"/>
    </source>
</evidence>
<accession>A0A518RLG7</accession>
<dbReference type="Pfam" id="PF00999">
    <property type="entry name" value="Na_H_Exchanger"/>
    <property type="match status" value="1"/>
</dbReference>
<feature type="transmembrane region" description="Helical" evidence="8">
    <location>
        <begin position="186"/>
        <end position="207"/>
    </location>
</feature>
<feature type="transmembrane region" description="Helical" evidence="8">
    <location>
        <begin position="157"/>
        <end position="179"/>
    </location>
</feature>
<feature type="transmembrane region" description="Helical" evidence="8">
    <location>
        <begin position="227"/>
        <end position="252"/>
    </location>
</feature>
<feature type="domain" description="Cation/H+ exchanger transmembrane" evidence="9">
    <location>
        <begin position="33"/>
        <end position="385"/>
    </location>
</feature>
<evidence type="ECO:0000256" key="6">
    <source>
        <dbReference type="ARBA" id="ARBA00023065"/>
    </source>
</evidence>
<reference evidence="10 11" key="1">
    <citation type="submission" date="2019-07" db="EMBL/GenBank/DDBJ databases">
        <title>Sphingomonas alkalisoli sp. nov., isolated from rhizosphere soil of Suaedae salsa.</title>
        <authorList>
            <person name="Zhang H."/>
            <person name="Xu L."/>
            <person name="Zhang J.-X."/>
            <person name="Sun J.-Q."/>
        </authorList>
    </citation>
    <scope>NUCLEOTIDE SEQUENCE [LARGE SCALE GENOMIC DNA]</scope>
    <source>
        <strain evidence="10 11">XS-10</strain>
    </source>
</reference>
<feature type="transmembrane region" description="Helical" evidence="8">
    <location>
        <begin position="273"/>
        <end position="295"/>
    </location>
</feature>
<dbReference type="OrthoDB" id="9810860at2"/>
<dbReference type="EMBL" id="CP042239">
    <property type="protein sequence ID" value="QDX28298.1"/>
    <property type="molecule type" value="Genomic_DNA"/>
</dbReference>
<evidence type="ECO:0000256" key="8">
    <source>
        <dbReference type="SAM" id="Phobius"/>
    </source>
</evidence>
<comment type="subcellular location">
    <subcellularLocation>
        <location evidence="1">Cell membrane</location>
        <topology evidence="1">Multi-pass membrane protein</topology>
    </subcellularLocation>
</comment>
<keyword evidence="7 8" id="KW-0472">Membrane</keyword>
<feature type="transmembrane region" description="Helical" evidence="8">
    <location>
        <begin position="301"/>
        <end position="320"/>
    </location>
</feature>
<feature type="transmembrane region" description="Helical" evidence="8">
    <location>
        <begin position="332"/>
        <end position="351"/>
    </location>
</feature>
<name>A0A518RLG7_9SPHN</name>
<dbReference type="KEGG" id="ssua:FPZ54_14425"/>
<evidence type="ECO:0000313" key="10">
    <source>
        <dbReference type="EMBL" id="QDX28298.1"/>
    </source>
</evidence>
<evidence type="ECO:0000256" key="3">
    <source>
        <dbReference type="ARBA" id="ARBA00022449"/>
    </source>
</evidence>
<dbReference type="GO" id="GO:0005886">
    <property type="term" value="C:plasma membrane"/>
    <property type="evidence" value="ECO:0007669"/>
    <property type="project" value="UniProtKB-SubCell"/>
</dbReference>
<sequence>MVAWLPLLLEKAPLSLPIICVGVGALLFSFDRFAPFALHPIEGPFLVEKAAELIVIVSLMGAGLKIDRALNWKNWRLCVRLLAIAMPLTILALTFLGQAVLGVGLATALLLAASLAPTDPVLASDVQIEAPESDSDDEARFALTSEAGLNDALAFPFVHLAIAVAAGGWAVSTLAAWALDAVVVRMTVGLALGWAGGWALGKIIYRLPGDTQLSRTGDGFVALGATLAIYAVTEIAHGYGFLAVFVAGLMLRRAARDNDFNARMHDFADETERLLMMALLVMFGGMLTAGGLFSMIGWAELGFALVALFVVRPLAGWIALAGCRLSPFERPVIAFFGIRGLGSVFYFAYGINHGQFEEPVRLWGALGVVILISILFHGITATPAMRLVERGRVKAA</sequence>
<keyword evidence="5 8" id="KW-1133">Transmembrane helix</keyword>
<evidence type="ECO:0000256" key="7">
    <source>
        <dbReference type="ARBA" id="ARBA00023136"/>
    </source>
</evidence>
<dbReference type="GO" id="GO:0015297">
    <property type="term" value="F:antiporter activity"/>
    <property type="evidence" value="ECO:0007669"/>
    <property type="project" value="UniProtKB-KW"/>
</dbReference>
<keyword evidence="11" id="KW-1185">Reference proteome</keyword>
<dbReference type="AlphaFoldDB" id="A0A518RLG7"/>
<dbReference type="Proteomes" id="UP000318055">
    <property type="component" value="Chromosome"/>
</dbReference>
<evidence type="ECO:0000259" key="9">
    <source>
        <dbReference type="Pfam" id="PF00999"/>
    </source>
</evidence>
<evidence type="ECO:0000256" key="2">
    <source>
        <dbReference type="ARBA" id="ARBA00022448"/>
    </source>
</evidence>
<proteinExistence type="predicted"/>
<protein>
    <submittedName>
        <fullName evidence="10">Sodium:proton antiporter</fullName>
    </submittedName>
</protein>
<evidence type="ECO:0000256" key="5">
    <source>
        <dbReference type="ARBA" id="ARBA00022989"/>
    </source>
</evidence>
<feature type="transmembrane region" description="Helical" evidence="8">
    <location>
        <begin position="79"/>
        <end position="112"/>
    </location>
</feature>
<organism evidence="10 11">
    <name type="scientific">Sphingomonas suaedae</name>
    <dbReference type="NCBI Taxonomy" id="2599297"/>
    <lineage>
        <taxon>Bacteria</taxon>
        <taxon>Pseudomonadati</taxon>
        <taxon>Pseudomonadota</taxon>
        <taxon>Alphaproteobacteria</taxon>
        <taxon>Sphingomonadales</taxon>
        <taxon>Sphingomonadaceae</taxon>
        <taxon>Sphingomonas</taxon>
    </lineage>
</organism>
<feature type="transmembrane region" description="Helical" evidence="8">
    <location>
        <begin position="363"/>
        <end position="384"/>
    </location>
</feature>
<keyword evidence="3" id="KW-0050">Antiport</keyword>